<dbReference type="PROSITE" id="PS50002">
    <property type="entry name" value="SH3"/>
    <property type="match status" value="1"/>
</dbReference>
<evidence type="ECO:0000256" key="4">
    <source>
        <dbReference type="ARBA" id="ARBA00022989"/>
    </source>
</evidence>
<dbReference type="AlphaFoldDB" id="A0A146L9T5"/>
<dbReference type="InterPro" id="IPR036028">
    <property type="entry name" value="SH3-like_dom_sf"/>
</dbReference>
<feature type="domain" description="SH3" evidence="9">
    <location>
        <begin position="45"/>
        <end position="110"/>
    </location>
</feature>
<comment type="subcellular location">
    <subcellularLocation>
        <location evidence="1">Membrane</location>
    </subcellularLocation>
</comment>
<feature type="region of interest" description="Disordered" evidence="7">
    <location>
        <begin position="1"/>
        <end position="50"/>
    </location>
</feature>
<dbReference type="Gene3D" id="3.40.50.12190">
    <property type="match status" value="1"/>
</dbReference>
<keyword evidence="5 8" id="KW-0472">Membrane</keyword>
<reference evidence="10" key="1">
    <citation type="journal article" date="2016" name="Gigascience">
        <title>De novo construction of an expanded transcriptome assembly for the western tarnished plant bug, Lygus hesperus.</title>
        <authorList>
            <person name="Tassone E.E."/>
            <person name="Geib S.M."/>
            <person name="Hall B."/>
            <person name="Fabrick J.A."/>
            <person name="Brent C.S."/>
            <person name="Hull J.J."/>
        </authorList>
    </citation>
    <scope>NUCLEOTIDE SEQUENCE</scope>
</reference>
<dbReference type="GO" id="GO:0016020">
    <property type="term" value="C:membrane"/>
    <property type="evidence" value="ECO:0007669"/>
    <property type="project" value="UniProtKB-SubCell"/>
</dbReference>
<accession>A0A146L9T5</accession>
<dbReference type="InterPro" id="IPR038599">
    <property type="entry name" value="LAP1C-like_C_sf"/>
</dbReference>
<evidence type="ECO:0000256" key="1">
    <source>
        <dbReference type="ARBA" id="ARBA00004370"/>
    </source>
</evidence>
<name>A0A146L9T5_LYGHE</name>
<evidence type="ECO:0000313" key="10">
    <source>
        <dbReference type="EMBL" id="JAQ04479.1"/>
    </source>
</evidence>
<feature type="compositionally biased region" description="Polar residues" evidence="7">
    <location>
        <begin position="22"/>
        <end position="33"/>
    </location>
</feature>
<feature type="transmembrane region" description="Helical" evidence="8">
    <location>
        <begin position="143"/>
        <end position="164"/>
    </location>
</feature>
<evidence type="ECO:0000259" key="9">
    <source>
        <dbReference type="PROSITE" id="PS50002"/>
    </source>
</evidence>
<dbReference type="EMBL" id="GDHC01014150">
    <property type="protein sequence ID" value="JAQ04479.1"/>
    <property type="molecule type" value="Transcribed_RNA"/>
</dbReference>
<keyword evidence="4 8" id="KW-1133">Transmembrane helix</keyword>
<gene>
    <name evidence="10" type="ORF">g.57548</name>
</gene>
<evidence type="ECO:0000256" key="8">
    <source>
        <dbReference type="SAM" id="Phobius"/>
    </source>
</evidence>
<sequence>MSDSEGFSSEREGSPPLRNRSTKTSSGRLNSSSPKEKTSPAEENSTPRYAVATIDSYTPATKDQIHLEKGDVIVDVKQLFSSKFNLCEGLNKRTGQRGFFHGENVRFHTGPPPELPNVFWSNVSRSPPTQSQHGAEESKQSNISTFVILFLAVIIMSILLRVVGLDTYLWNRSRNPANITELEGVFKSQDSVMWDTLRAGLLPSKTEMVKTFLFVHAKDGPTTECLIKKLSDNYCSVYRAGEMNFDDDFVSKVKSSLQNRKCMVIYDLENLPVEGITVLKGFCDAYTPIVPKAEFYFALDTGEPPVSKNVNKVAREKLETMWSKKYSHDEFGGTVTRLTQNVLRVVGEDKLPC</sequence>
<keyword evidence="3 8" id="KW-0812">Transmembrane</keyword>
<evidence type="ECO:0000256" key="7">
    <source>
        <dbReference type="SAM" id="MobiDB-lite"/>
    </source>
</evidence>
<protein>
    <recommendedName>
        <fullName evidence="9">SH3 domain-containing protein</fullName>
    </recommendedName>
</protein>
<evidence type="ECO:0000256" key="3">
    <source>
        <dbReference type="ARBA" id="ARBA00022692"/>
    </source>
</evidence>
<evidence type="ECO:0000256" key="2">
    <source>
        <dbReference type="ARBA" id="ARBA00022443"/>
    </source>
</evidence>
<dbReference type="SUPFAM" id="SSF50044">
    <property type="entry name" value="SH3-domain"/>
    <property type="match status" value="1"/>
</dbReference>
<proteinExistence type="predicted"/>
<dbReference type="Gene3D" id="2.30.30.40">
    <property type="entry name" value="SH3 Domains"/>
    <property type="match status" value="1"/>
</dbReference>
<keyword evidence="2 6" id="KW-0728">SH3 domain</keyword>
<evidence type="ECO:0000256" key="5">
    <source>
        <dbReference type="ARBA" id="ARBA00023136"/>
    </source>
</evidence>
<dbReference type="InterPro" id="IPR001452">
    <property type="entry name" value="SH3_domain"/>
</dbReference>
<organism evidence="10">
    <name type="scientific">Lygus hesperus</name>
    <name type="common">Western plant bug</name>
    <dbReference type="NCBI Taxonomy" id="30085"/>
    <lineage>
        <taxon>Eukaryota</taxon>
        <taxon>Metazoa</taxon>
        <taxon>Ecdysozoa</taxon>
        <taxon>Arthropoda</taxon>
        <taxon>Hexapoda</taxon>
        <taxon>Insecta</taxon>
        <taxon>Pterygota</taxon>
        <taxon>Neoptera</taxon>
        <taxon>Paraneoptera</taxon>
        <taxon>Hemiptera</taxon>
        <taxon>Heteroptera</taxon>
        <taxon>Panheteroptera</taxon>
        <taxon>Cimicomorpha</taxon>
        <taxon>Miridae</taxon>
        <taxon>Mirini</taxon>
        <taxon>Lygus</taxon>
    </lineage>
</organism>
<evidence type="ECO:0000256" key="6">
    <source>
        <dbReference type="PROSITE-ProRule" id="PRU00192"/>
    </source>
</evidence>